<name>A0AAJ0FII1_9PEZI</name>
<evidence type="ECO:0000256" key="1">
    <source>
        <dbReference type="SAM" id="MobiDB-lite"/>
    </source>
</evidence>
<keyword evidence="2" id="KW-1133">Transmembrane helix</keyword>
<comment type="caution">
    <text evidence="3">The sequence shown here is derived from an EMBL/GenBank/DDBJ whole genome shotgun (WGS) entry which is preliminary data.</text>
</comment>
<dbReference type="EMBL" id="MU839002">
    <property type="protein sequence ID" value="KAK1769631.1"/>
    <property type="molecule type" value="Genomic_DNA"/>
</dbReference>
<protein>
    <submittedName>
        <fullName evidence="3">Uncharacterized protein</fullName>
    </submittedName>
</protein>
<keyword evidence="4" id="KW-1185">Reference proteome</keyword>
<evidence type="ECO:0000256" key="2">
    <source>
        <dbReference type="SAM" id="Phobius"/>
    </source>
</evidence>
<dbReference type="RefSeq" id="XP_060285844.1">
    <property type="nucleotide sequence ID" value="XM_060423649.1"/>
</dbReference>
<gene>
    <name evidence="3" type="ORF">QBC33DRAFT_328843</name>
</gene>
<reference evidence="3" key="1">
    <citation type="submission" date="2023-06" db="EMBL/GenBank/DDBJ databases">
        <title>Genome-scale phylogeny and comparative genomics of the fungal order Sordariales.</title>
        <authorList>
            <consortium name="Lawrence Berkeley National Laboratory"/>
            <person name="Hensen N."/>
            <person name="Bonometti L."/>
            <person name="Westerberg I."/>
            <person name="Brannstrom I.O."/>
            <person name="Guillou S."/>
            <person name="Cros-Aarteil S."/>
            <person name="Calhoun S."/>
            <person name="Haridas S."/>
            <person name="Kuo A."/>
            <person name="Mondo S."/>
            <person name="Pangilinan J."/>
            <person name="Riley R."/>
            <person name="Labutti K."/>
            <person name="Andreopoulos B."/>
            <person name="Lipzen A."/>
            <person name="Chen C."/>
            <person name="Yanf M."/>
            <person name="Daum C."/>
            <person name="Ng V."/>
            <person name="Clum A."/>
            <person name="Steindorff A."/>
            <person name="Ohm R."/>
            <person name="Martin F."/>
            <person name="Silar P."/>
            <person name="Natvig D."/>
            <person name="Lalanne C."/>
            <person name="Gautier V."/>
            <person name="Ament-Velasquez S.L."/>
            <person name="Kruys A."/>
            <person name="Hutchinson M.I."/>
            <person name="Powell A.J."/>
            <person name="Barry K."/>
            <person name="Miller A.N."/>
            <person name="Grigoriev I.V."/>
            <person name="Debuchy R."/>
            <person name="Gladieux P."/>
            <person name="Thoren M.H."/>
            <person name="Johannesson H."/>
        </authorList>
    </citation>
    <scope>NUCLEOTIDE SEQUENCE</scope>
    <source>
        <strain evidence="3">8032-3</strain>
    </source>
</reference>
<sequence length="167" mass="18583">MVLFVMFHYRTAGRQGLAYGVLIIGTVIQLPKYSGRTRQACSHLVLGSDNGSNFQAFVMPLLAVFLAVFLGPIFIMLAGGCVSLESIYCALQRPRERFHEHTWISKTGERVGKGASTSNEISRFQTSDRQGIGARMWDLDVRGDMSKHESTRSLLSTPQPRDKRSTS</sequence>
<accession>A0AAJ0FII1</accession>
<keyword evidence="2" id="KW-0472">Membrane</keyword>
<feature type="transmembrane region" description="Helical" evidence="2">
    <location>
        <begin position="16"/>
        <end position="34"/>
    </location>
</feature>
<evidence type="ECO:0000313" key="4">
    <source>
        <dbReference type="Proteomes" id="UP001244011"/>
    </source>
</evidence>
<dbReference type="Proteomes" id="UP001244011">
    <property type="component" value="Unassembled WGS sequence"/>
</dbReference>
<evidence type="ECO:0000313" key="3">
    <source>
        <dbReference type="EMBL" id="KAK1769631.1"/>
    </source>
</evidence>
<proteinExistence type="predicted"/>
<keyword evidence="2" id="KW-0812">Transmembrane</keyword>
<dbReference type="AlphaFoldDB" id="A0AAJ0FII1"/>
<feature type="transmembrane region" description="Helical" evidence="2">
    <location>
        <begin position="54"/>
        <end position="78"/>
    </location>
</feature>
<dbReference type="GeneID" id="85306836"/>
<organism evidence="3 4">
    <name type="scientific">Phialemonium atrogriseum</name>
    <dbReference type="NCBI Taxonomy" id="1093897"/>
    <lineage>
        <taxon>Eukaryota</taxon>
        <taxon>Fungi</taxon>
        <taxon>Dikarya</taxon>
        <taxon>Ascomycota</taxon>
        <taxon>Pezizomycotina</taxon>
        <taxon>Sordariomycetes</taxon>
        <taxon>Sordariomycetidae</taxon>
        <taxon>Cephalothecales</taxon>
        <taxon>Cephalothecaceae</taxon>
        <taxon>Phialemonium</taxon>
    </lineage>
</organism>
<feature type="region of interest" description="Disordered" evidence="1">
    <location>
        <begin position="144"/>
        <end position="167"/>
    </location>
</feature>